<dbReference type="EMBL" id="CAJEWN010001101">
    <property type="protein sequence ID" value="CAD2194310.1"/>
    <property type="molecule type" value="Genomic_DNA"/>
</dbReference>
<dbReference type="InterPro" id="IPR012301">
    <property type="entry name" value="Malic_N_dom"/>
</dbReference>
<evidence type="ECO:0000256" key="5">
    <source>
        <dbReference type="PIRSR" id="PIRSR000106-1"/>
    </source>
</evidence>
<evidence type="ECO:0000313" key="12">
    <source>
        <dbReference type="Proteomes" id="UP000580250"/>
    </source>
</evidence>
<comment type="similarity">
    <text evidence="2 8">Belongs to the malic enzymes family.</text>
</comment>
<dbReference type="Proteomes" id="UP000580250">
    <property type="component" value="Unassembled WGS sequence"/>
</dbReference>
<dbReference type="GO" id="GO:0004473">
    <property type="term" value="F:malate dehydrogenase (decarboxylating) (NADP+) activity"/>
    <property type="evidence" value="ECO:0007669"/>
    <property type="project" value="TreeGrafter"/>
</dbReference>
<gene>
    <name evidence="11" type="ORF">MENT_LOCUS47317</name>
</gene>
<keyword evidence="4 8" id="KW-0560">Oxidoreductase</keyword>
<comment type="cofactor">
    <cofactor evidence="7">
        <name>Mg(2+)</name>
        <dbReference type="ChEBI" id="CHEBI:18420"/>
    </cofactor>
    <cofactor evidence="7">
        <name>Mn(2+)</name>
        <dbReference type="ChEBI" id="CHEBI:29035"/>
    </cofactor>
    <text evidence="7">Divalent metal cations. Prefers magnesium or manganese.</text>
</comment>
<feature type="binding site" evidence="6">
    <location>
        <position position="417"/>
    </location>
    <ligand>
        <name>(S)-malate</name>
        <dbReference type="ChEBI" id="CHEBI:15589"/>
    </ligand>
</feature>
<dbReference type="Gene3D" id="3.40.50.10380">
    <property type="entry name" value="Malic enzyme, N-terminal domain"/>
    <property type="match status" value="1"/>
</dbReference>
<keyword evidence="3 7" id="KW-0479">Metal-binding</keyword>
<dbReference type="Gene3D" id="3.40.50.720">
    <property type="entry name" value="NAD(P)-binding Rossmann-like Domain"/>
    <property type="match status" value="1"/>
</dbReference>
<evidence type="ECO:0000313" key="11">
    <source>
        <dbReference type="EMBL" id="CAD2194310.1"/>
    </source>
</evidence>
<dbReference type="InterPro" id="IPR036291">
    <property type="entry name" value="NAD(P)-bd_dom_sf"/>
</dbReference>
<dbReference type="SUPFAM" id="SSF53223">
    <property type="entry name" value="Aminoacid dehydrogenase-like, N-terminal domain"/>
    <property type="match status" value="1"/>
</dbReference>
<dbReference type="Pfam" id="PF00390">
    <property type="entry name" value="malic"/>
    <property type="match status" value="1"/>
</dbReference>
<feature type="active site" description="Proton acceptor" evidence="5">
    <location>
        <position position="182"/>
    </location>
</feature>
<reference evidence="11 12" key="1">
    <citation type="submission" date="2020-08" db="EMBL/GenBank/DDBJ databases">
        <authorList>
            <person name="Koutsovoulos G."/>
            <person name="Danchin GJ E."/>
        </authorList>
    </citation>
    <scope>NUCLEOTIDE SEQUENCE [LARGE SCALE GENOMIC DNA]</scope>
</reference>
<dbReference type="PROSITE" id="PS00331">
    <property type="entry name" value="MALIC_ENZYMES"/>
    <property type="match status" value="1"/>
</dbReference>
<evidence type="ECO:0000256" key="7">
    <source>
        <dbReference type="PIRSR" id="PIRSR000106-3"/>
    </source>
</evidence>
<comment type="cofactor">
    <cofactor evidence="1">
        <name>Mn(2+)</name>
        <dbReference type="ChEBI" id="CHEBI:29035"/>
    </cofactor>
</comment>
<dbReference type="InterPro" id="IPR015884">
    <property type="entry name" value="Malic_enzyme_CS"/>
</dbReference>
<dbReference type="PRINTS" id="PR00072">
    <property type="entry name" value="MALOXRDTASE"/>
</dbReference>
<sequence length="576" mass="64481">MDRASKMSLLELYRPEPSTIKTKGHTLLKDASVNKGLSFTLSERVYLGLDGLMPQTCISQSKQCSSSIKKLRAQPNDMARFIFLEALKERDEKLFYRLMREYPDELLPIVYTPTVGDACLQFEYRYPKALFISIKDNNISKIYQILSNWKYQDVRAIVVTDGERILGLGDLGIQGIEIPVGKLALYVALGGVQPRWCLPIQLDVGTDNEEFLSNPDYVGLKQKRVRGAEYENFIDNFMKACRKHFGQNVLIQFEDFGKNTAYKLLERFRNDYCTFNDDIQGTASVSVAGLIAAARITGQKISDMKFLFHGAGTAAVGCAELLVEKMYCEGLSKEKARERIFLVKTDGLIIKKRQTLSEQQIPFAKDGPDLKDLYEIVKAIKPTAIIGVSTIRGAFTEQIIREMSTFNKHPVIFALSNPTSKSECTAIEAYNGTNGSALFASGSPFPPVQLSDGRNFRSGQCNNAYIFPGVALGIVLFKVANIPDKLFLIAALKLAECVSDEELSVGCLYPDLKKVPEISIKIAVAIGEECYKDGSAKLYPEPEDKELFVRAQVYNTEYEEFLPLEMANFDLNKIKN</sequence>
<dbReference type="NCBIfam" id="NF010052">
    <property type="entry name" value="PRK13529.1"/>
    <property type="match status" value="1"/>
</dbReference>
<organism evidence="11 12">
    <name type="scientific">Meloidogyne enterolobii</name>
    <name type="common">Root-knot nematode worm</name>
    <name type="synonym">Meloidogyne mayaguensis</name>
    <dbReference type="NCBI Taxonomy" id="390850"/>
    <lineage>
        <taxon>Eukaryota</taxon>
        <taxon>Metazoa</taxon>
        <taxon>Ecdysozoa</taxon>
        <taxon>Nematoda</taxon>
        <taxon>Chromadorea</taxon>
        <taxon>Rhabditida</taxon>
        <taxon>Tylenchina</taxon>
        <taxon>Tylenchomorpha</taxon>
        <taxon>Tylenchoidea</taxon>
        <taxon>Meloidogynidae</taxon>
        <taxon>Meloidogyninae</taxon>
        <taxon>Meloidogyne</taxon>
    </lineage>
</organism>
<evidence type="ECO:0000256" key="2">
    <source>
        <dbReference type="ARBA" id="ARBA00008785"/>
    </source>
</evidence>
<evidence type="ECO:0000256" key="3">
    <source>
        <dbReference type="ARBA" id="ARBA00022723"/>
    </source>
</evidence>
<evidence type="ECO:0000259" key="10">
    <source>
        <dbReference type="SMART" id="SM01274"/>
    </source>
</evidence>
<dbReference type="Pfam" id="PF03949">
    <property type="entry name" value="Malic_M"/>
    <property type="match status" value="1"/>
</dbReference>
<proteinExistence type="inferred from homology"/>
<evidence type="ECO:0000256" key="8">
    <source>
        <dbReference type="RuleBase" id="RU003426"/>
    </source>
</evidence>
<dbReference type="InterPro" id="IPR001891">
    <property type="entry name" value="Malic_OxRdtase"/>
</dbReference>
<name>A0A6V7X4P5_MELEN</name>
<accession>A0A6V7X4P5</accession>
<dbReference type="FunFam" id="3.40.50.720:FF:000060">
    <property type="entry name" value="Malic enzyme"/>
    <property type="match status" value="1"/>
</dbReference>
<evidence type="ECO:0000256" key="1">
    <source>
        <dbReference type="ARBA" id="ARBA00001936"/>
    </source>
</evidence>
<feature type="active site" description="Proton donor" evidence="5">
    <location>
        <position position="111"/>
    </location>
</feature>
<feature type="binding site" evidence="7">
    <location>
        <position position="278"/>
    </location>
    <ligand>
        <name>a divalent metal cation</name>
        <dbReference type="ChEBI" id="CHEBI:60240"/>
    </ligand>
</feature>
<comment type="caution">
    <text evidence="11">The sequence shown here is derived from an EMBL/GenBank/DDBJ whole genome shotgun (WGS) entry which is preliminary data.</text>
</comment>
<dbReference type="GO" id="GO:0046872">
    <property type="term" value="F:metal ion binding"/>
    <property type="evidence" value="ECO:0007669"/>
    <property type="project" value="UniProtKB-KW"/>
</dbReference>
<dbReference type="GO" id="GO:0006108">
    <property type="term" value="P:malate metabolic process"/>
    <property type="evidence" value="ECO:0007669"/>
    <property type="project" value="TreeGrafter"/>
</dbReference>
<feature type="domain" description="Malic enzyme N-terminal" evidence="10">
    <location>
        <begin position="88"/>
        <end position="269"/>
    </location>
</feature>
<dbReference type="AlphaFoldDB" id="A0A6V7X4P5"/>
<dbReference type="InterPro" id="IPR012302">
    <property type="entry name" value="Malic_NAD-bd"/>
</dbReference>
<dbReference type="InterPro" id="IPR037062">
    <property type="entry name" value="Malic_N_dom_sf"/>
</dbReference>
<dbReference type="SUPFAM" id="SSF51735">
    <property type="entry name" value="NAD(P)-binding Rossmann-fold domains"/>
    <property type="match status" value="1"/>
</dbReference>
<dbReference type="InterPro" id="IPR046346">
    <property type="entry name" value="Aminoacid_DH-like_N_sf"/>
</dbReference>
<protein>
    <recommendedName>
        <fullName evidence="8">Malic enzyme</fullName>
    </recommendedName>
</protein>
<dbReference type="PANTHER" id="PTHR23406">
    <property type="entry name" value="MALIC ENZYME-RELATED"/>
    <property type="match status" value="1"/>
</dbReference>
<feature type="binding site" evidence="7">
    <location>
        <position position="254"/>
    </location>
    <ligand>
        <name>a divalent metal cation</name>
        <dbReference type="ChEBI" id="CHEBI:60240"/>
    </ligand>
</feature>
<dbReference type="PIRSF" id="PIRSF000106">
    <property type="entry name" value="ME"/>
    <property type="match status" value="1"/>
</dbReference>
<dbReference type="SMART" id="SM00919">
    <property type="entry name" value="Malic_M"/>
    <property type="match status" value="1"/>
</dbReference>
<feature type="binding site" evidence="6">
    <location>
        <position position="164"/>
    </location>
    <ligand>
        <name>(S)-malate</name>
        <dbReference type="ChEBI" id="CHEBI:15589"/>
    </ligand>
</feature>
<dbReference type="PANTHER" id="PTHR23406:SF90">
    <property type="entry name" value="MALIC ENZYME-RELATED"/>
    <property type="match status" value="1"/>
</dbReference>
<evidence type="ECO:0000259" key="9">
    <source>
        <dbReference type="SMART" id="SM00919"/>
    </source>
</evidence>
<evidence type="ECO:0000256" key="6">
    <source>
        <dbReference type="PIRSR" id="PIRSR000106-2"/>
    </source>
</evidence>
<dbReference type="OrthoDB" id="5365701at2759"/>
<feature type="binding site" evidence="6">
    <location>
        <position position="462"/>
    </location>
    <ligand>
        <name>(S)-malate</name>
        <dbReference type="ChEBI" id="CHEBI:15589"/>
    </ligand>
</feature>
<feature type="binding site" evidence="7">
    <location>
        <position position="255"/>
    </location>
    <ligand>
        <name>a divalent metal cation</name>
        <dbReference type="ChEBI" id="CHEBI:60240"/>
    </ligand>
</feature>
<dbReference type="CDD" id="cd05312">
    <property type="entry name" value="NAD_bind_1_malic_enz"/>
    <property type="match status" value="1"/>
</dbReference>
<dbReference type="GO" id="GO:0005739">
    <property type="term" value="C:mitochondrion"/>
    <property type="evidence" value="ECO:0007669"/>
    <property type="project" value="TreeGrafter"/>
</dbReference>
<dbReference type="SMART" id="SM01274">
    <property type="entry name" value="malic"/>
    <property type="match status" value="1"/>
</dbReference>
<dbReference type="GO" id="GO:0051287">
    <property type="term" value="F:NAD binding"/>
    <property type="evidence" value="ECO:0007669"/>
    <property type="project" value="InterPro"/>
</dbReference>
<feature type="domain" description="Malic enzyme NAD-binding" evidence="9">
    <location>
        <begin position="279"/>
        <end position="531"/>
    </location>
</feature>
<evidence type="ECO:0000256" key="4">
    <source>
        <dbReference type="ARBA" id="ARBA00023002"/>
    </source>
</evidence>